<feature type="chain" id="PRO_5005202216" evidence="9">
    <location>
        <begin position="23"/>
        <end position="489"/>
    </location>
</feature>
<dbReference type="Gene3D" id="1.10.630.10">
    <property type="entry name" value="Cytochrome P450"/>
    <property type="match status" value="1"/>
</dbReference>
<dbReference type="InterPro" id="IPR001128">
    <property type="entry name" value="Cyt_P450"/>
</dbReference>
<sequence>MLLLPSLILLPILTFLLQKALKEYRKYFVLRSLPGPPRSSLVAGNLDKFFDPKESARWHQHLTEKYGSAVRLTGPLGEPQVFLSDPKGLETVLLREGDAFEKPEQLYSSIHMGLFGEGSGSVRGVQHRKQRRRVGPALTPSASKALTPKFSEIADQLRRVFRKQTQSGNGKAEIDVRRWLGLAALEITVQSLGATFDLLDDEKEPHPYNKAALPPLLIMLFHPFTRIGTPAIRQFLSSLIPLQTVSELKGVLRILDKTGNEIYRNAQEAMQADKVSWNLEFEKNPSIIASLLSENKQRSETERLSHDEIVGMINSLIFAAHDTSANAMTRCLDVLAKRIDIQQQLREEIREVFDGDRILDLDKILELPTLDAFIKEVLRMYAPLLSMPRVARKDTTVPLLHPVLAIDGKTLITEIHVKAGTTIQVAMSESNLNTKTWGPDAREFKIERWLEPLPNTVTSAGIPGIFSNLCVYLCFFQTPIIKLTLCLEG</sequence>
<evidence type="ECO:0000256" key="6">
    <source>
        <dbReference type="ARBA" id="ARBA00023002"/>
    </source>
</evidence>
<keyword evidence="6" id="KW-0560">Oxidoreductase</keyword>
<dbReference type="GO" id="GO:0005506">
    <property type="term" value="F:iron ion binding"/>
    <property type="evidence" value="ECO:0007669"/>
    <property type="project" value="InterPro"/>
</dbReference>
<dbReference type="OrthoDB" id="1470350at2759"/>
<evidence type="ECO:0000256" key="9">
    <source>
        <dbReference type="SAM" id="SignalP"/>
    </source>
</evidence>
<dbReference type="InParanoid" id="A0A0H2SIH2"/>
<dbReference type="PANTHER" id="PTHR24305:SF166">
    <property type="entry name" value="CYTOCHROME P450 12A4, MITOCHONDRIAL-RELATED"/>
    <property type="match status" value="1"/>
</dbReference>
<proteinExistence type="inferred from homology"/>
<keyword evidence="8" id="KW-0503">Monooxygenase</keyword>
<keyword evidence="4" id="KW-0349">Heme</keyword>
<protein>
    <submittedName>
        <fullName evidence="10">Cytochrome P450</fullName>
    </submittedName>
</protein>
<dbReference type="InterPro" id="IPR050121">
    <property type="entry name" value="Cytochrome_P450_monoxygenase"/>
</dbReference>
<evidence type="ECO:0000313" key="11">
    <source>
        <dbReference type="Proteomes" id="UP000053477"/>
    </source>
</evidence>
<dbReference type="SUPFAM" id="SSF48264">
    <property type="entry name" value="Cytochrome P450"/>
    <property type="match status" value="1"/>
</dbReference>
<dbReference type="InterPro" id="IPR036396">
    <property type="entry name" value="Cyt_P450_sf"/>
</dbReference>
<dbReference type="GO" id="GO:0004497">
    <property type="term" value="F:monooxygenase activity"/>
    <property type="evidence" value="ECO:0007669"/>
    <property type="project" value="UniProtKB-KW"/>
</dbReference>
<evidence type="ECO:0000256" key="4">
    <source>
        <dbReference type="ARBA" id="ARBA00022617"/>
    </source>
</evidence>
<dbReference type="STRING" id="27342.A0A0H2SIH2"/>
<evidence type="ECO:0000256" key="1">
    <source>
        <dbReference type="ARBA" id="ARBA00001971"/>
    </source>
</evidence>
<dbReference type="GO" id="GO:0020037">
    <property type="term" value="F:heme binding"/>
    <property type="evidence" value="ECO:0007669"/>
    <property type="project" value="InterPro"/>
</dbReference>
<dbReference type="Proteomes" id="UP000053477">
    <property type="component" value="Unassembled WGS sequence"/>
</dbReference>
<evidence type="ECO:0000256" key="7">
    <source>
        <dbReference type="ARBA" id="ARBA00023004"/>
    </source>
</evidence>
<keyword evidence="5" id="KW-0479">Metal-binding</keyword>
<accession>A0A0H2SIH2</accession>
<dbReference type="GO" id="GO:0016705">
    <property type="term" value="F:oxidoreductase activity, acting on paired donors, with incorporation or reduction of molecular oxygen"/>
    <property type="evidence" value="ECO:0007669"/>
    <property type="project" value="InterPro"/>
</dbReference>
<evidence type="ECO:0000313" key="10">
    <source>
        <dbReference type="EMBL" id="KLO16891.1"/>
    </source>
</evidence>
<dbReference type="AlphaFoldDB" id="A0A0H2SIH2"/>
<feature type="signal peptide" evidence="9">
    <location>
        <begin position="1"/>
        <end position="22"/>
    </location>
</feature>
<comment type="pathway">
    <text evidence="2">Secondary metabolite biosynthesis.</text>
</comment>
<evidence type="ECO:0000256" key="3">
    <source>
        <dbReference type="ARBA" id="ARBA00010617"/>
    </source>
</evidence>
<gene>
    <name evidence="10" type="ORF">SCHPADRAFT_822433</name>
</gene>
<keyword evidence="11" id="KW-1185">Reference proteome</keyword>
<comment type="cofactor">
    <cofactor evidence="1">
        <name>heme</name>
        <dbReference type="ChEBI" id="CHEBI:30413"/>
    </cofactor>
</comment>
<evidence type="ECO:0000256" key="8">
    <source>
        <dbReference type="ARBA" id="ARBA00023033"/>
    </source>
</evidence>
<keyword evidence="7" id="KW-0408">Iron</keyword>
<reference evidence="10 11" key="1">
    <citation type="submission" date="2015-04" db="EMBL/GenBank/DDBJ databases">
        <title>Complete genome sequence of Schizopora paradoxa KUC8140, a cosmopolitan wood degrader in East Asia.</title>
        <authorList>
            <consortium name="DOE Joint Genome Institute"/>
            <person name="Min B."/>
            <person name="Park H."/>
            <person name="Jang Y."/>
            <person name="Kim J.-J."/>
            <person name="Kim K.H."/>
            <person name="Pangilinan J."/>
            <person name="Lipzen A."/>
            <person name="Riley R."/>
            <person name="Grigoriev I.V."/>
            <person name="Spatafora J.W."/>
            <person name="Choi I.-G."/>
        </authorList>
    </citation>
    <scope>NUCLEOTIDE SEQUENCE [LARGE SCALE GENOMIC DNA]</scope>
    <source>
        <strain evidence="10 11">KUC8140</strain>
    </source>
</reference>
<evidence type="ECO:0000256" key="2">
    <source>
        <dbReference type="ARBA" id="ARBA00005179"/>
    </source>
</evidence>
<dbReference type="EMBL" id="KQ085910">
    <property type="protein sequence ID" value="KLO16891.1"/>
    <property type="molecule type" value="Genomic_DNA"/>
</dbReference>
<dbReference type="Pfam" id="PF00067">
    <property type="entry name" value="p450"/>
    <property type="match status" value="1"/>
</dbReference>
<comment type="similarity">
    <text evidence="3">Belongs to the cytochrome P450 family.</text>
</comment>
<organism evidence="10 11">
    <name type="scientific">Schizopora paradoxa</name>
    <dbReference type="NCBI Taxonomy" id="27342"/>
    <lineage>
        <taxon>Eukaryota</taxon>
        <taxon>Fungi</taxon>
        <taxon>Dikarya</taxon>
        <taxon>Basidiomycota</taxon>
        <taxon>Agaricomycotina</taxon>
        <taxon>Agaricomycetes</taxon>
        <taxon>Hymenochaetales</taxon>
        <taxon>Schizoporaceae</taxon>
        <taxon>Schizopora</taxon>
    </lineage>
</organism>
<name>A0A0H2SIH2_9AGAM</name>
<dbReference type="PANTHER" id="PTHR24305">
    <property type="entry name" value="CYTOCHROME P450"/>
    <property type="match status" value="1"/>
</dbReference>
<evidence type="ECO:0000256" key="5">
    <source>
        <dbReference type="ARBA" id="ARBA00022723"/>
    </source>
</evidence>
<keyword evidence="9" id="KW-0732">Signal</keyword>